<organism evidence="1 2">
    <name type="scientific">Amanita muscaria (strain Koide BX008)</name>
    <dbReference type="NCBI Taxonomy" id="946122"/>
    <lineage>
        <taxon>Eukaryota</taxon>
        <taxon>Fungi</taxon>
        <taxon>Dikarya</taxon>
        <taxon>Basidiomycota</taxon>
        <taxon>Agaricomycotina</taxon>
        <taxon>Agaricomycetes</taxon>
        <taxon>Agaricomycetidae</taxon>
        <taxon>Agaricales</taxon>
        <taxon>Pluteineae</taxon>
        <taxon>Amanitaceae</taxon>
        <taxon>Amanita</taxon>
    </lineage>
</organism>
<gene>
    <name evidence="1" type="ORF">M378DRAFT_173137</name>
</gene>
<dbReference type="AlphaFoldDB" id="A0A0C2WH10"/>
<dbReference type="HOGENOM" id="CLU_156702_0_0_1"/>
<proteinExistence type="predicted"/>
<accession>A0A0C2WH10</accession>
<dbReference type="InParanoid" id="A0A0C2WH10"/>
<sequence>MSEPKVYIKGYKVDRDKLKAMYGSREDDPENTRFLAIWEKFPLHFKYLGNGREPDGNISLVLVLEDGYDREGLENTVIPSLIAPYTKVFTPGIWARV</sequence>
<name>A0A0C2WH10_AMAMK</name>
<keyword evidence="2" id="KW-1185">Reference proteome</keyword>
<reference evidence="1 2" key="1">
    <citation type="submission" date="2014-04" db="EMBL/GenBank/DDBJ databases">
        <title>Evolutionary Origins and Diversification of the Mycorrhizal Mutualists.</title>
        <authorList>
            <consortium name="DOE Joint Genome Institute"/>
            <consortium name="Mycorrhizal Genomics Consortium"/>
            <person name="Kohler A."/>
            <person name="Kuo A."/>
            <person name="Nagy L.G."/>
            <person name="Floudas D."/>
            <person name="Copeland A."/>
            <person name="Barry K.W."/>
            <person name="Cichocki N."/>
            <person name="Veneault-Fourrey C."/>
            <person name="LaButti K."/>
            <person name="Lindquist E.A."/>
            <person name="Lipzen A."/>
            <person name="Lundell T."/>
            <person name="Morin E."/>
            <person name="Murat C."/>
            <person name="Riley R."/>
            <person name="Ohm R."/>
            <person name="Sun H."/>
            <person name="Tunlid A."/>
            <person name="Henrissat B."/>
            <person name="Grigoriev I.V."/>
            <person name="Hibbett D.S."/>
            <person name="Martin F."/>
        </authorList>
    </citation>
    <scope>NUCLEOTIDE SEQUENCE [LARGE SCALE GENOMIC DNA]</scope>
    <source>
        <strain evidence="1 2">Koide BX008</strain>
    </source>
</reference>
<evidence type="ECO:0000313" key="1">
    <source>
        <dbReference type="EMBL" id="KIL55931.1"/>
    </source>
</evidence>
<protein>
    <submittedName>
        <fullName evidence="1">Uncharacterized protein</fullName>
    </submittedName>
</protein>
<dbReference type="Proteomes" id="UP000054549">
    <property type="component" value="Unassembled WGS sequence"/>
</dbReference>
<evidence type="ECO:0000313" key="2">
    <source>
        <dbReference type="Proteomes" id="UP000054549"/>
    </source>
</evidence>
<dbReference type="OrthoDB" id="3254719at2759"/>
<dbReference type="EMBL" id="KN818459">
    <property type="protein sequence ID" value="KIL55931.1"/>
    <property type="molecule type" value="Genomic_DNA"/>
</dbReference>